<evidence type="ECO:0000313" key="2">
    <source>
        <dbReference type="EMBL" id="KAF2707800.1"/>
    </source>
</evidence>
<proteinExistence type="predicted"/>
<organism evidence="2 3">
    <name type="scientific">Pleomassaria siparia CBS 279.74</name>
    <dbReference type="NCBI Taxonomy" id="1314801"/>
    <lineage>
        <taxon>Eukaryota</taxon>
        <taxon>Fungi</taxon>
        <taxon>Dikarya</taxon>
        <taxon>Ascomycota</taxon>
        <taxon>Pezizomycotina</taxon>
        <taxon>Dothideomycetes</taxon>
        <taxon>Pleosporomycetidae</taxon>
        <taxon>Pleosporales</taxon>
        <taxon>Pleomassariaceae</taxon>
        <taxon>Pleomassaria</taxon>
    </lineage>
</organism>
<protein>
    <submittedName>
        <fullName evidence="2">Uncharacterized protein</fullName>
    </submittedName>
</protein>
<dbReference type="AlphaFoldDB" id="A0A6G1K4W8"/>
<gene>
    <name evidence="2" type="ORF">K504DRAFT_458287</name>
</gene>
<keyword evidence="3" id="KW-1185">Reference proteome</keyword>
<accession>A0A6G1K4W8</accession>
<reference evidence="2" key="1">
    <citation type="journal article" date="2020" name="Stud. Mycol.">
        <title>101 Dothideomycetes genomes: a test case for predicting lifestyles and emergence of pathogens.</title>
        <authorList>
            <person name="Haridas S."/>
            <person name="Albert R."/>
            <person name="Binder M."/>
            <person name="Bloem J."/>
            <person name="Labutti K."/>
            <person name="Salamov A."/>
            <person name="Andreopoulos B."/>
            <person name="Baker S."/>
            <person name="Barry K."/>
            <person name="Bills G."/>
            <person name="Bluhm B."/>
            <person name="Cannon C."/>
            <person name="Castanera R."/>
            <person name="Culley D."/>
            <person name="Daum C."/>
            <person name="Ezra D."/>
            <person name="Gonzalez J."/>
            <person name="Henrissat B."/>
            <person name="Kuo A."/>
            <person name="Liang C."/>
            <person name="Lipzen A."/>
            <person name="Lutzoni F."/>
            <person name="Magnuson J."/>
            <person name="Mondo S."/>
            <person name="Nolan M."/>
            <person name="Ohm R."/>
            <person name="Pangilinan J."/>
            <person name="Park H.-J."/>
            <person name="Ramirez L."/>
            <person name="Alfaro M."/>
            <person name="Sun H."/>
            <person name="Tritt A."/>
            <person name="Yoshinaga Y."/>
            <person name="Zwiers L.-H."/>
            <person name="Turgeon B."/>
            <person name="Goodwin S."/>
            <person name="Spatafora J."/>
            <person name="Crous P."/>
            <person name="Grigoriev I."/>
        </authorList>
    </citation>
    <scope>NUCLEOTIDE SEQUENCE</scope>
    <source>
        <strain evidence="2">CBS 279.74</strain>
    </source>
</reference>
<evidence type="ECO:0000313" key="3">
    <source>
        <dbReference type="Proteomes" id="UP000799428"/>
    </source>
</evidence>
<feature type="region of interest" description="Disordered" evidence="1">
    <location>
        <begin position="1"/>
        <end position="30"/>
    </location>
</feature>
<dbReference type="EMBL" id="MU005773">
    <property type="protein sequence ID" value="KAF2707800.1"/>
    <property type="molecule type" value="Genomic_DNA"/>
</dbReference>
<dbReference type="Proteomes" id="UP000799428">
    <property type="component" value="Unassembled WGS sequence"/>
</dbReference>
<name>A0A6G1K4W8_9PLEO</name>
<feature type="compositionally biased region" description="Basic and acidic residues" evidence="1">
    <location>
        <begin position="1"/>
        <end position="25"/>
    </location>
</feature>
<evidence type="ECO:0000256" key="1">
    <source>
        <dbReference type="SAM" id="MobiDB-lite"/>
    </source>
</evidence>
<sequence>MKERMKERKKERKKEGRKERKKRSDFQILPRVTAVNQTTHTAGSKIRERHRFVCPAHSSVLDSKSAVG</sequence>